<dbReference type="Gene3D" id="1.10.3290.10">
    <property type="entry name" value="Fido-like domain"/>
    <property type="match status" value="1"/>
</dbReference>
<feature type="active site" evidence="1">
    <location>
        <position position="135"/>
    </location>
</feature>
<dbReference type="PANTHER" id="PTHR13504:SF39">
    <property type="entry name" value="CELL FILAMENTATION PROTEIN"/>
    <property type="match status" value="1"/>
</dbReference>
<dbReference type="RefSeq" id="WP_062076239.1">
    <property type="nucleotide sequence ID" value="NZ_BBRC01000022.1"/>
</dbReference>
<dbReference type="Pfam" id="PF02661">
    <property type="entry name" value="Fic"/>
    <property type="match status" value="1"/>
</dbReference>
<evidence type="ECO:0000313" key="3">
    <source>
        <dbReference type="EMBL" id="NYI42073.1"/>
    </source>
</evidence>
<comment type="caution">
    <text evidence="3">The sequence shown here is derived from an EMBL/GenBank/DDBJ whole genome shotgun (WGS) entry which is preliminary data.</text>
</comment>
<evidence type="ECO:0000313" key="4">
    <source>
        <dbReference type="Proteomes" id="UP000547973"/>
    </source>
</evidence>
<accession>A0A7Z0CKM6</accession>
<feature type="domain" description="Fido" evidence="2">
    <location>
        <begin position="59"/>
        <end position="201"/>
    </location>
</feature>
<dbReference type="InterPro" id="IPR003812">
    <property type="entry name" value="Fido"/>
</dbReference>
<dbReference type="PANTHER" id="PTHR13504">
    <property type="entry name" value="FIDO DOMAIN-CONTAINING PROTEIN DDB_G0283145"/>
    <property type="match status" value="1"/>
</dbReference>
<organism evidence="3 4">
    <name type="scientific">Demequina lutea</name>
    <dbReference type="NCBI Taxonomy" id="431489"/>
    <lineage>
        <taxon>Bacteria</taxon>
        <taxon>Bacillati</taxon>
        <taxon>Actinomycetota</taxon>
        <taxon>Actinomycetes</taxon>
        <taxon>Micrococcales</taxon>
        <taxon>Demequinaceae</taxon>
        <taxon>Demequina</taxon>
    </lineage>
</organism>
<keyword evidence="4" id="KW-1185">Reference proteome</keyword>
<dbReference type="SUPFAM" id="SSF140931">
    <property type="entry name" value="Fic-like"/>
    <property type="match status" value="1"/>
</dbReference>
<dbReference type="PROSITE" id="PS51459">
    <property type="entry name" value="FIDO"/>
    <property type="match status" value="1"/>
</dbReference>
<proteinExistence type="predicted"/>
<name>A0A7Z0CKM6_9MICO</name>
<dbReference type="InterPro" id="IPR040198">
    <property type="entry name" value="Fido_containing"/>
</dbReference>
<dbReference type="EMBL" id="JACBZO010000001">
    <property type="protein sequence ID" value="NYI42073.1"/>
    <property type="molecule type" value="Genomic_DNA"/>
</dbReference>
<gene>
    <name evidence="3" type="ORF">BKA03_002192</name>
</gene>
<evidence type="ECO:0000256" key="1">
    <source>
        <dbReference type="PIRSR" id="PIRSR640198-1"/>
    </source>
</evidence>
<dbReference type="InterPro" id="IPR036597">
    <property type="entry name" value="Fido-like_dom_sf"/>
</dbReference>
<protein>
    <submittedName>
        <fullName evidence="3">Fic-DOC domain mobile mystery protein B</fullName>
    </submittedName>
</protein>
<evidence type="ECO:0000259" key="2">
    <source>
        <dbReference type="PROSITE" id="PS51459"/>
    </source>
</evidence>
<reference evidence="3 4" key="1">
    <citation type="submission" date="2020-07" db="EMBL/GenBank/DDBJ databases">
        <title>Sequencing the genomes of 1000 actinobacteria strains.</title>
        <authorList>
            <person name="Klenk H.-P."/>
        </authorList>
    </citation>
    <scope>NUCLEOTIDE SEQUENCE [LARGE SCALE GENOMIC DNA]</scope>
    <source>
        <strain evidence="3 4">DSM 19970</strain>
    </source>
</reference>
<sequence length="201" mass="22192">MIESLPDGATPVSDQEFKGLIPTFVATRADLNLVEQAGIAAARTWVARSPAAHTVERVLSEQFVRDLHRQMYGRVWRWAGTYRTSEHNIGVDPARLPVAVRELVDNARTWVAPETAWATPELACIRVHHQLVSIHPFPNGNGRHARLFADLLAQSIGVQPFTWGGADLNASGPDRAAYLAALRRADRDPDDLADLLTFARS</sequence>
<dbReference type="Proteomes" id="UP000547973">
    <property type="component" value="Unassembled WGS sequence"/>
</dbReference>
<dbReference type="OrthoDB" id="9813719at2"/>
<dbReference type="InterPro" id="IPR013436">
    <property type="entry name" value="Mobile_mystery_prot_B"/>
</dbReference>
<dbReference type="NCBIfam" id="TIGR02613">
    <property type="entry name" value="mob_myst_B"/>
    <property type="match status" value="1"/>
</dbReference>
<dbReference type="AlphaFoldDB" id="A0A7Z0CKM6"/>